<comment type="function">
    <text evidence="7">Ligates lysine onto the cytidine present at position 34 of the AUA codon-specific tRNA(Ile) that contains the anticodon CAU, in an ATP-dependent manner. Cytidine is converted to lysidine, thus changing the amino acid specificity of the tRNA from methionine to isoleucine.</text>
</comment>
<evidence type="ECO:0000313" key="11">
    <source>
        <dbReference type="Proteomes" id="UP001500274"/>
    </source>
</evidence>
<evidence type="ECO:0000256" key="5">
    <source>
        <dbReference type="ARBA" id="ARBA00022840"/>
    </source>
</evidence>
<dbReference type="InterPro" id="IPR015262">
    <property type="entry name" value="tRNA_Ile_lys_synt_subst-bd"/>
</dbReference>
<feature type="binding site" evidence="7">
    <location>
        <begin position="33"/>
        <end position="38"/>
    </location>
    <ligand>
        <name>ATP</name>
        <dbReference type="ChEBI" id="CHEBI:30616"/>
    </ligand>
</feature>
<dbReference type="Gene3D" id="1.20.59.20">
    <property type="match status" value="1"/>
</dbReference>
<accession>A0ABP6BI55</accession>
<feature type="domain" description="tRNA(Ile)-lysidine/2-thiocytidine synthase N-terminal" evidence="8">
    <location>
        <begin position="28"/>
        <end position="207"/>
    </location>
</feature>
<evidence type="ECO:0000256" key="4">
    <source>
        <dbReference type="ARBA" id="ARBA00022741"/>
    </source>
</evidence>
<evidence type="ECO:0000259" key="9">
    <source>
        <dbReference type="Pfam" id="PF09179"/>
    </source>
</evidence>
<keyword evidence="1 7" id="KW-0963">Cytoplasm</keyword>
<evidence type="ECO:0000256" key="6">
    <source>
        <dbReference type="ARBA" id="ARBA00048539"/>
    </source>
</evidence>
<dbReference type="PANTHER" id="PTHR43033">
    <property type="entry name" value="TRNA(ILE)-LYSIDINE SYNTHASE-RELATED"/>
    <property type="match status" value="1"/>
</dbReference>
<name>A0ABP6BI55_9MICO</name>
<keyword evidence="5 7" id="KW-0067">ATP-binding</keyword>
<evidence type="ECO:0000313" key="10">
    <source>
        <dbReference type="EMBL" id="GAA2572104.1"/>
    </source>
</evidence>
<comment type="similarity">
    <text evidence="7">Belongs to the tRNA(Ile)-lysidine synthase family.</text>
</comment>
<evidence type="ECO:0000259" key="8">
    <source>
        <dbReference type="Pfam" id="PF01171"/>
    </source>
</evidence>
<dbReference type="Pfam" id="PF09179">
    <property type="entry name" value="TilS"/>
    <property type="match status" value="1"/>
</dbReference>
<keyword evidence="2 7" id="KW-0436">Ligase</keyword>
<proteinExistence type="inferred from homology"/>
<protein>
    <recommendedName>
        <fullName evidence="7">tRNA(Ile)-lysidine synthase</fullName>
        <ecNumber evidence="7">6.3.4.19</ecNumber>
    </recommendedName>
    <alternativeName>
        <fullName evidence="7">tRNA(Ile)-2-lysyl-cytidine synthase</fullName>
    </alternativeName>
    <alternativeName>
        <fullName evidence="7">tRNA(Ile)-lysidine synthetase</fullName>
    </alternativeName>
</protein>
<dbReference type="SUPFAM" id="SSF52402">
    <property type="entry name" value="Adenine nucleotide alpha hydrolases-like"/>
    <property type="match status" value="1"/>
</dbReference>
<keyword evidence="3 7" id="KW-0819">tRNA processing</keyword>
<dbReference type="InterPro" id="IPR014729">
    <property type="entry name" value="Rossmann-like_a/b/a_fold"/>
</dbReference>
<dbReference type="Pfam" id="PF01171">
    <property type="entry name" value="ATP_bind_3"/>
    <property type="match status" value="1"/>
</dbReference>
<organism evidence="10 11">
    <name type="scientific">Microbacterium binotii</name>
    <dbReference type="NCBI Taxonomy" id="462710"/>
    <lineage>
        <taxon>Bacteria</taxon>
        <taxon>Bacillati</taxon>
        <taxon>Actinomycetota</taxon>
        <taxon>Actinomycetes</taxon>
        <taxon>Micrococcales</taxon>
        <taxon>Microbacteriaceae</taxon>
        <taxon>Microbacterium</taxon>
    </lineage>
</organism>
<dbReference type="HAMAP" id="MF_01161">
    <property type="entry name" value="tRNA_Ile_lys_synt"/>
    <property type="match status" value="1"/>
</dbReference>
<evidence type="ECO:0000256" key="1">
    <source>
        <dbReference type="ARBA" id="ARBA00022490"/>
    </source>
</evidence>
<keyword evidence="11" id="KW-1185">Reference proteome</keyword>
<comment type="caution">
    <text evidence="10">The sequence shown here is derived from an EMBL/GenBank/DDBJ whole genome shotgun (WGS) entry which is preliminary data.</text>
</comment>
<dbReference type="InterPro" id="IPR012094">
    <property type="entry name" value="tRNA_Ile_lys_synt"/>
</dbReference>
<dbReference type="Proteomes" id="UP001500274">
    <property type="component" value="Unassembled WGS sequence"/>
</dbReference>
<dbReference type="Gene3D" id="3.40.50.620">
    <property type="entry name" value="HUPs"/>
    <property type="match status" value="1"/>
</dbReference>
<dbReference type="EC" id="6.3.4.19" evidence="7"/>
<dbReference type="PANTHER" id="PTHR43033:SF1">
    <property type="entry name" value="TRNA(ILE)-LYSIDINE SYNTHASE-RELATED"/>
    <property type="match status" value="1"/>
</dbReference>
<feature type="domain" description="tRNA(Ile)-lysidine synthase substrate-binding" evidence="9">
    <location>
        <begin position="261"/>
        <end position="324"/>
    </location>
</feature>
<evidence type="ECO:0000256" key="7">
    <source>
        <dbReference type="HAMAP-Rule" id="MF_01161"/>
    </source>
</evidence>
<dbReference type="CDD" id="cd01992">
    <property type="entry name" value="TilS_N"/>
    <property type="match status" value="1"/>
</dbReference>
<sequence length="330" mass="34287">MRPGLDPATAEVRRAVRAVLEPRRGQAVVIGLSGGADSLALTAAVAFEADAFDVRAITVTVDHGLQDGSDAVAARAADLARGLGLAAEVARVEVAAAGEGLEAAARNARRAALAGAAARLGASAVLLAHTLDDQAETVLLGLARGSGATSLGGMAPEREDDAGLTWLRPLLGVSRATTLAACAAAELEPWHDPHNEDPAFTRVRVRQRVLPMLERELGPGIAEALARTAEQLRADAAAFAEMIDETIEDIVEPAEAGIAVSVAALAANPAALRTRILRHVVASEFHVSLTHRQTQEVERLVTDWRGQGPIDLPACRAARVGGRIVFSAPT</sequence>
<evidence type="ECO:0000256" key="3">
    <source>
        <dbReference type="ARBA" id="ARBA00022694"/>
    </source>
</evidence>
<dbReference type="InterPro" id="IPR011063">
    <property type="entry name" value="TilS/TtcA_N"/>
</dbReference>
<evidence type="ECO:0000256" key="2">
    <source>
        <dbReference type="ARBA" id="ARBA00022598"/>
    </source>
</evidence>
<keyword evidence="4 7" id="KW-0547">Nucleotide-binding</keyword>
<reference evidence="11" key="1">
    <citation type="journal article" date="2019" name="Int. J. Syst. Evol. Microbiol.">
        <title>The Global Catalogue of Microorganisms (GCM) 10K type strain sequencing project: providing services to taxonomists for standard genome sequencing and annotation.</title>
        <authorList>
            <consortium name="The Broad Institute Genomics Platform"/>
            <consortium name="The Broad Institute Genome Sequencing Center for Infectious Disease"/>
            <person name="Wu L."/>
            <person name="Ma J."/>
        </authorList>
    </citation>
    <scope>NUCLEOTIDE SEQUENCE [LARGE SCALE GENOMIC DNA]</scope>
    <source>
        <strain evidence="11">JCM 16365</strain>
    </source>
</reference>
<comment type="subcellular location">
    <subcellularLocation>
        <location evidence="7">Cytoplasm</location>
    </subcellularLocation>
</comment>
<dbReference type="RefSeq" id="WP_344227245.1">
    <property type="nucleotide sequence ID" value="NZ_BAAARI010000005.1"/>
</dbReference>
<gene>
    <name evidence="7 10" type="primary">tilS</name>
    <name evidence="10" type="ORF">GCM10009862_08690</name>
</gene>
<dbReference type="EMBL" id="BAAARI010000005">
    <property type="protein sequence ID" value="GAA2572104.1"/>
    <property type="molecule type" value="Genomic_DNA"/>
</dbReference>
<comment type="catalytic activity">
    <reaction evidence="6 7">
        <text>cytidine(34) in tRNA(Ile2) + L-lysine + ATP = lysidine(34) in tRNA(Ile2) + AMP + diphosphate + H(+)</text>
        <dbReference type="Rhea" id="RHEA:43744"/>
        <dbReference type="Rhea" id="RHEA-COMP:10625"/>
        <dbReference type="Rhea" id="RHEA-COMP:10670"/>
        <dbReference type="ChEBI" id="CHEBI:15378"/>
        <dbReference type="ChEBI" id="CHEBI:30616"/>
        <dbReference type="ChEBI" id="CHEBI:32551"/>
        <dbReference type="ChEBI" id="CHEBI:33019"/>
        <dbReference type="ChEBI" id="CHEBI:82748"/>
        <dbReference type="ChEBI" id="CHEBI:83665"/>
        <dbReference type="ChEBI" id="CHEBI:456215"/>
        <dbReference type="EC" id="6.3.4.19"/>
    </reaction>
</comment>
<dbReference type="SUPFAM" id="SSF82829">
    <property type="entry name" value="MesJ substrate recognition domain-like"/>
    <property type="match status" value="1"/>
</dbReference>
<dbReference type="InterPro" id="IPR012795">
    <property type="entry name" value="tRNA_Ile_lys_synt_N"/>
</dbReference>
<dbReference type="NCBIfam" id="TIGR02432">
    <property type="entry name" value="lysidine_TilS_N"/>
    <property type="match status" value="1"/>
</dbReference>
<comment type="domain">
    <text evidence="7">The N-terminal region contains the highly conserved SGGXDS motif, predicted to be a P-loop motif involved in ATP binding.</text>
</comment>